<proteinExistence type="predicted"/>
<evidence type="ECO:0000259" key="4">
    <source>
        <dbReference type="SMART" id="SM01233"/>
    </source>
</evidence>
<dbReference type="PANTHER" id="PTHR12299">
    <property type="entry name" value="HYALURONIC ACID-BINDING PROTEIN 4"/>
    <property type="match status" value="1"/>
</dbReference>
<dbReference type="STRING" id="1392247.A0A3N4KCW4"/>
<evidence type="ECO:0000256" key="1">
    <source>
        <dbReference type="ARBA" id="ARBA00004496"/>
    </source>
</evidence>
<feature type="compositionally biased region" description="Basic and acidic residues" evidence="3">
    <location>
        <begin position="208"/>
        <end position="267"/>
    </location>
</feature>
<feature type="compositionally biased region" description="Polar residues" evidence="3">
    <location>
        <begin position="307"/>
        <end position="326"/>
    </location>
</feature>
<dbReference type="InterPro" id="IPR039764">
    <property type="entry name" value="HABP4/SERBP1-like"/>
</dbReference>
<feature type="compositionally biased region" description="Basic and acidic residues" evidence="3">
    <location>
        <begin position="106"/>
        <end position="121"/>
    </location>
</feature>
<dbReference type="Pfam" id="PF04774">
    <property type="entry name" value="HABP4_PAI-RBP1"/>
    <property type="match status" value="1"/>
</dbReference>
<dbReference type="Proteomes" id="UP000277580">
    <property type="component" value="Unassembled WGS sequence"/>
</dbReference>
<feature type="compositionally biased region" description="Polar residues" evidence="3">
    <location>
        <begin position="1"/>
        <end position="10"/>
    </location>
</feature>
<dbReference type="AlphaFoldDB" id="A0A3N4KCW4"/>
<dbReference type="GO" id="GO:0003723">
    <property type="term" value="F:RNA binding"/>
    <property type="evidence" value="ECO:0007669"/>
    <property type="project" value="InterPro"/>
</dbReference>
<feature type="compositionally biased region" description="Basic and acidic residues" evidence="3">
    <location>
        <begin position="277"/>
        <end position="305"/>
    </location>
</feature>
<keyword evidence="2" id="KW-0963">Cytoplasm</keyword>
<dbReference type="GO" id="GO:0005634">
    <property type="term" value="C:nucleus"/>
    <property type="evidence" value="ECO:0007669"/>
    <property type="project" value="TreeGrafter"/>
</dbReference>
<evidence type="ECO:0000256" key="3">
    <source>
        <dbReference type="SAM" id="MobiDB-lite"/>
    </source>
</evidence>
<dbReference type="FunCoup" id="A0A3N4KCW4">
    <property type="interactions" value="294"/>
</dbReference>
<evidence type="ECO:0000256" key="2">
    <source>
        <dbReference type="ARBA" id="ARBA00022490"/>
    </source>
</evidence>
<dbReference type="InterPro" id="IPR006861">
    <property type="entry name" value="HABP4_PAIRBP1-bd"/>
</dbReference>
<dbReference type="SMART" id="SM01233">
    <property type="entry name" value="HABP4_PAI-RBP1"/>
    <property type="match status" value="1"/>
</dbReference>
<evidence type="ECO:0000313" key="6">
    <source>
        <dbReference type="Proteomes" id="UP000277580"/>
    </source>
</evidence>
<evidence type="ECO:0000313" key="5">
    <source>
        <dbReference type="EMBL" id="RPB07328.1"/>
    </source>
</evidence>
<accession>A0A3N4KCW4</accession>
<dbReference type="Pfam" id="PF09598">
    <property type="entry name" value="Stm1_N"/>
    <property type="match status" value="1"/>
</dbReference>
<dbReference type="GO" id="GO:0005737">
    <property type="term" value="C:cytoplasm"/>
    <property type="evidence" value="ECO:0007669"/>
    <property type="project" value="UniProtKB-SubCell"/>
</dbReference>
<dbReference type="InParanoid" id="A0A3N4KCW4"/>
<feature type="compositionally biased region" description="Low complexity" evidence="3">
    <location>
        <begin position="47"/>
        <end position="57"/>
    </location>
</feature>
<reference evidence="5 6" key="1">
    <citation type="journal article" date="2018" name="Nat. Ecol. Evol.">
        <title>Pezizomycetes genomes reveal the molecular basis of ectomycorrhizal truffle lifestyle.</title>
        <authorList>
            <person name="Murat C."/>
            <person name="Payen T."/>
            <person name="Noel B."/>
            <person name="Kuo A."/>
            <person name="Morin E."/>
            <person name="Chen J."/>
            <person name="Kohler A."/>
            <person name="Krizsan K."/>
            <person name="Balestrini R."/>
            <person name="Da Silva C."/>
            <person name="Montanini B."/>
            <person name="Hainaut M."/>
            <person name="Levati E."/>
            <person name="Barry K.W."/>
            <person name="Belfiori B."/>
            <person name="Cichocki N."/>
            <person name="Clum A."/>
            <person name="Dockter R.B."/>
            <person name="Fauchery L."/>
            <person name="Guy J."/>
            <person name="Iotti M."/>
            <person name="Le Tacon F."/>
            <person name="Lindquist E.A."/>
            <person name="Lipzen A."/>
            <person name="Malagnac F."/>
            <person name="Mello A."/>
            <person name="Molinier V."/>
            <person name="Miyauchi S."/>
            <person name="Poulain J."/>
            <person name="Riccioni C."/>
            <person name="Rubini A."/>
            <person name="Sitrit Y."/>
            <person name="Splivallo R."/>
            <person name="Traeger S."/>
            <person name="Wang M."/>
            <person name="Zifcakova L."/>
            <person name="Wipf D."/>
            <person name="Zambonelli A."/>
            <person name="Paolocci F."/>
            <person name="Nowrousian M."/>
            <person name="Ottonello S."/>
            <person name="Baldrian P."/>
            <person name="Spatafora J.W."/>
            <person name="Henrissat B."/>
            <person name="Nagy L.G."/>
            <person name="Aury J.M."/>
            <person name="Wincker P."/>
            <person name="Grigoriev I.V."/>
            <person name="Bonfante P."/>
            <person name="Martin F.M."/>
        </authorList>
    </citation>
    <scope>NUCLEOTIDE SEQUENCE [LARGE SCALE GENOMIC DNA]</scope>
    <source>
        <strain evidence="5 6">CCBAS932</strain>
    </source>
</reference>
<keyword evidence="6" id="KW-1185">Reference proteome</keyword>
<dbReference type="InterPro" id="IPR019084">
    <property type="entry name" value="STM1-like_N"/>
</dbReference>
<dbReference type="PANTHER" id="PTHR12299:SF17">
    <property type="entry name" value="AT19571P-RELATED"/>
    <property type="match status" value="1"/>
</dbReference>
<feature type="compositionally biased region" description="Low complexity" evidence="3">
    <location>
        <begin position="167"/>
        <end position="177"/>
    </location>
</feature>
<gene>
    <name evidence="5" type="ORF">P167DRAFT_555837</name>
</gene>
<dbReference type="Gene3D" id="6.10.140.1040">
    <property type="match status" value="1"/>
</dbReference>
<dbReference type="OrthoDB" id="5426471at2759"/>
<dbReference type="EMBL" id="ML119187">
    <property type="protein sequence ID" value="RPB07328.1"/>
    <property type="molecule type" value="Genomic_DNA"/>
</dbReference>
<sequence length="326" mass="34791">MSASVASQNPYDLLGNDIEDPDAPPPPAPRQVIKNTTTSKKRDEKPAPAVAPAVSGSRAGGYKRGRGGNDGAFRDREAGRQNNLAKNTDEDNTAPQGGARGRGGRRQYDRHSQTGRVDTEKQVGQGWGANKGEKEWDDELAGAELAQKDAAGADSADPNAVPASEDPAAAEGGATAEVPEEPEEVHKTYDEYLAELAQRQADLGPPTEVRRPNEGGNDKKWAAAKEFSREEGAYFVGESRDKTRNRERKTKQILDIEPRYVEPREAGRGGARGGRGRGGDRGGRGRGDRGTRGDRDGDRRGDYRGGKSSTGTPNLDDTSAFPSLGA</sequence>
<organism evidence="5 6">
    <name type="scientific">Morchella conica CCBAS932</name>
    <dbReference type="NCBI Taxonomy" id="1392247"/>
    <lineage>
        <taxon>Eukaryota</taxon>
        <taxon>Fungi</taxon>
        <taxon>Dikarya</taxon>
        <taxon>Ascomycota</taxon>
        <taxon>Pezizomycotina</taxon>
        <taxon>Pezizomycetes</taxon>
        <taxon>Pezizales</taxon>
        <taxon>Morchellaceae</taxon>
        <taxon>Morchella</taxon>
    </lineage>
</organism>
<feature type="region of interest" description="Disordered" evidence="3">
    <location>
        <begin position="1"/>
        <end position="326"/>
    </location>
</feature>
<protein>
    <recommendedName>
        <fullName evidence="4">Hyaluronan/mRNA-binding protein domain-containing protein</fullName>
    </recommendedName>
</protein>
<name>A0A3N4KCW4_9PEZI</name>
<comment type="subcellular location">
    <subcellularLocation>
        <location evidence="1">Cytoplasm</location>
    </subcellularLocation>
</comment>
<feature type="domain" description="Hyaluronan/mRNA-binding protein" evidence="4">
    <location>
        <begin position="104"/>
        <end position="215"/>
    </location>
</feature>